<name>G7V5N4_THELD</name>
<dbReference type="InterPro" id="IPR011037">
    <property type="entry name" value="Pyrv_Knase-like_insert_dom_sf"/>
</dbReference>
<reference evidence="3" key="1">
    <citation type="submission" date="2011-10" db="EMBL/GenBank/DDBJ databases">
        <title>The complete genome of chromosome of Thermovirga lienii DSM 17291.</title>
        <authorList>
            <consortium name="US DOE Joint Genome Institute (JGI-PGF)"/>
            <person name="Lucas S."/>
            <person name="Copeland A."/>
            <person name="Lapidus A."/>
            <person name="Glavina del Rio T."/>
            <person name="Dalin E."/>
            <person name="Tice H."/>
            <person name="Bruce D."/>
            <person name="Goodwin L."/>
            <person name="Pitluck S."/>
            <person name="Peters L."/>
            <person name="Mikhailova N."/>
            <person name="Saunders E."/>
            <person name="Kyrpides N."/>
            <person name="Mavromatis K."/>
            <person name="Ivanova N."/>
            <person name="Last F.I."/>
            <person name="Brettin T."/>
            <person name="Detter J.C."/>
            <person name="Han C."/>
            <person name="Larimer F."/>
            <person name="Land M."/>
            <person name="Hauser L."/>
            <person name="Markowitz V."/>
            <person name="Cheng J.-F."/>
            <person name="Hugenholtz P."/>
            <person name="Woyke T."/>
            <person name="Wu D."/>
            <person name="Spring S."/>
            <person name="Schroeder M."/>
            <person name="Brambilla E.-M."/>
            <person name="Klenk H.-P."/>
            <person name="Eisen J.A."/>
        </authorList>
    </citation>
    <scope>NUCLEOTIDE SEQUENCE [LARGE SCALE GENOMIC DNA]</scope>
    <source>
        <strain evidence="3">ATCC BAA-1197 / DSM 17291 / Cas60314</strain>
    </source>
</reference>
<evidence type="ECO:0000313" key="2">
    <source>
        <dbReference type="EMBL" id="AER66944.1"/>
    </source>
</evidence>
<dbReference type="GO" id="GO:0030170">
    <property type="term" value="F:pyridoxal phosphate binding"/>
    <property type="evidence" value="ECO:0007669"/>
    <property type="project" value="InterPro"/>
</dbReference>
<dbReference type="EMBL" id="CP003096">
    <property type="protein sequence ID" value="AER66944.1"/>
    <property type="molecule type" value="Genomic_DNA"/>
</dbReference>
<accession>G7V5N4</accession>
<feature type="domain" description="MOSC" evidence="1">
    <location>
        <begin position="17"/>
        <end position="142"/>
    </location>
</feature>
<dbReference type="AlphaFoldDB" id="G7V5N4"/>
<dbReference type="Proteomes" id="UP000005868">
    <property type="component" value="Chromosome"/>
</dbReference>
<dbReference type="HOGENOM" id="CLU_122785_1_0_0"/>
<organism evidence="2 3">
    <name type="scientific">Thermovirga lienii (strain ATCC BAA-1197 / DSM 17291 / Cas60314)</name>
    <dbReference type="NCBI Taxonomy" id="580340"/>
    <lineage>
        <taxon>Bacteria</taxon>
        <taxon>Thermotogati</taxon>
        <taxon>Synergistota</taxon>
        <taxon>Synergistia</taxon>
        <taxon>Synergistales</taxon>
        <taxon>Thermovirgaceae</taxon>
        <taxon>Thermovirga</taxon>
    </lineage>
</organism>
<dbReference type="Gene3D" id="2.40.33.20">
    <property type="entry name" value="PK beta-barrel domain-like"/>
    <property type="match status" value="1"/>
</dbReference>
<reference evidence="2 3" key="2">
    <citation type="journal article" date="2012" name="Stand. Genomic Sci.">
        <title>Genome sequence of the moderately thermophilic, amino-acid-degrading and sulfur-reducing bacterium Thermovirga lienii type strain (Cas60314(T)).</title>
        <authorList>
            <person name="Goker M."/>
            <person name="Saunders E."/>
            <person name="Lapidus A."/>
            <person name="Nolan M."/>
            <person name="Lucas S."/>
            <person name="Hammon N."/>
            <person name="Deshpande S."/>
            <person name="Cheng J.F."/>
            <person name="Han C."/>
            <person name="Tapia R."/>
            <person name="Goodwin L.A."/>
            <person name="Pitluck S."/>
            <person name="Liolios K."/>
            <person name="Mavromatis K."/>
            <person name="Pagani I."/>
            <person name="Ivanova N."/>
            <person name="Mikhailova N."/>
            <person name="Pati A."/>
            <person name="Chen A."/>
            <person name="Palaniappan K."/>
            <person name="Land M."/>
            <person name="Chang Y.J."/>
            <person name="Jeffries C.D."/>
            <person name="Brambilla E.M."/>
            <person name="Rohde M."/>
            <person name="Spring S."/>
            <person name="Detter J.C."/>
            <person name="Woyke T."/>
            <person name="Bristow J."/>
            <person name="Eisen J.A."/>
            <person name="Markowitz V."/>
            <person name="Hugenholtz P."/>
            <person name="Kyrpides N.C."/>
            <person name="Klenk H.P."/>
        </authorList>
    </citation>
    <scope>NUCLEOTIDE SEQUENCE [LARGE SCALE GENOMIC DNA]</scope>
    <source>
        <strain evidence="3">ATCC BAA-1197 / DSM 17291 / Cas60314</strain>
    </source>
</reference>
<keyword evidence="3" id="KW-1185">Reference proteome</keyword>
<dbReference type="eggNOG" id="COG2258">
    <property type="taxonomic scope" value="Bacteria"/>
</dbReference>
<protein>
    <submittedName>
        <fullName evidence="2">MOSC domain containing protein</fullName>
    </submittedName>
</protein>
<proteinExistence type="predicted"/>
<dbReference type="STRING" id="580340.Tlie_1213"/>
<evidence type="ECO:0000313" key="3">
    <source>
        <dbReference type="Proteomes" id="UP000005868"/>
    </source>
</evidence>
<sequence length="142" mass="15517">MGIVEAICIGAFKDKPKEPVSEALFLPGGIEGDCHLGTKGREVSLLLSSDVAVAEDRAKIKFPPGSLAENLRIKLDCPSLIKIGSKLRLGENVILEVVERGKRPDEPHTYSYMGWCLLPDVGYFLKVVSGGRVRVKDKVKIE</sequence>
<dbReference type="GO" id="GO:0030151">
    <property type="term" value="F:molybdenum ion binding"/>
    <property type="evidence" value="ECO:0007669"/>
    <property type="project" value="InterPro"/>
</dbReference>
<gene>
    <name evidence="2" type="ordered locus">Tlie_1213</name>
</gene>
<dbReference type="PROSITE" id="PS51340">
    <property type="entry name" value="MOSC"/>
    <property type="match status" value="1"/>
</dbReference>
<dbReference type="InterPro" id="IPR005302">
    <property type="entry name" value="MoCF_Sase_C"/>
</dbReference>
<dbReference type="OrthoDB" id="4928at2"/>
<dbReference type="SUPFAM" id="SSF50800">
    <property type="entry name" value="PK beta-barrel domain-like"/>
    <property type="match status" value="1"/>
</dbReference>
<evidence type="ECO:0000259" key="1">
    <source>
        <dbReference type="PROSITE" id="PS51340"/>
    </source>
</evidence>
<dbReference type="GO" id="GO:0003824">
    <property type="term" value="F:catalytic activity"/>
    <property type="evidence" value="ECO:0007669"/>
    <property type="project" value="InterPro"/>
</dbReference>
<dbReference type="KEGG" id="tli:Tlie_1213"/>